<dbReference type="PANTHER" id="PTHR43364">
    <property type="entry name" value="NADH-SPECIFIC METHYLGLYOXAL REDUCTASE-RELATED"/>
    <property type="match status" value="1"/>
</dbReference>
<sequence length="316" mass="33790">MPQLRRIGSTDLQTPPLVLGGNVFGDSAKGDTAFAILDRFIDAGGTMIDSADVYSAWVDGHEGGESEALLGEWLRRRGRRDDVLIATKVGMLPGEGGAKLEPARIAAAVDASLKRLGTDYIDLYYAHQDDPATPMEDSLAAFDALVKAGKVRVLGASNFTADRLAEALAISEREGLAAYQVVQPELNLMRRDQYEGPLQTLCVEKGLGVLTYFALASGFLTGKYRSEADLSKGHRAGRVKQYLGDRGTRILKAMDAVVADTGATHAQVALAWVAAQPGVTAPIASATRVEQLEELLAAMEMTLTADQIARLDEASR</sequence>
<accession>A0A1X7GFD2</accession>
<dbReference type="CDD" id="cd19081">
    <property type="entry name" value="AKR_AKR9C1"/>
    <property type="match status" value="1"/>
</dbReference>
<evidence type="ECO:0000256" key="1">
    <source>
        <dbReference type="ARBA" id="ARBA00023002"/>
    </source>
</evidence>
<dbReference type="InterPro" id="IPR036812">
    <property type="entry name" value="NAD(P)_OxRdtase_dom_sf"/>
</dbReference>
<dbReference type="FunFam" id="3.20.20.100:FF:000004">
    <property type="entry name" value="Oxidoreductase, aldo/keto reductase"/>
    <property type="match status" value="1"/>
</dbReference>
<evidence type="ECO:0000313" key="4">
    <source>
        <dbReference type="Proteomes" id="UP000192934"/>
    </source>
</evidence>
<dbReference type="AlphaFoldDB" id="A0A1X7GFD2"/>
<dbReference type="SUPFAM" id="SSF51430">
    <property type="entry name" value="NAD(P)-linked oxidoreductase"/>
    <property type="match status" value="1"/>
</dbReference>
<dbReference type="STRING" id="941907.SAMN06295910_1667"/>
<dbReference type="Pfam" id="PF00248">
    <property type="entry name" value="Aldo_ket_red"/>
    <property type="match status" value="1"/>
</dbReference>
<keyword evidence="4" id="KW-1185">Reference proteome</keyword>
<dbReference type="PANTHER" id="PTHR43364:SF6">
    <property type="entry name" value="OXIDOREDUCTASE-RELATED"/>
    <property type="match status" value="1"/>
</dbReference>
<organism evidence="3 4">
    <name type="scientific">Allosphingosinicella indica</name>
    <dbReference type="NCBI Taxonomy" id="941907"/>
    <lineage>
        <taxon>Bacteria</taxon>
        <taxon>Pseudomonadati</taxon>
        <taxon>Pseudomonadota</taxon>
        <taxon>Alphaproteobacteria</taxon>
        <taxon>Sphingomonadales</taxon>
        <taxon>Sphingomonadaceae</taxon>
        <taxon>Allosphingosinicella</taxon>
    </lineage>
</organism>
<protein>
    <submittedName>
        <fullName evidence="3">Predicted oxidoreductase</fullName>
    </submittedName>
</protein>
<dbReference type="RefSeq" id="WP_085218352.1">
    <property type="nucleotide sequence ID" value="NZ_LT840185.1"/>
</dbReference>
<dbReference type="PRINTS" id="PR00069">
    <property type="entry name" value="ALDKETRDTASE"/>
</dbReference>
<keyword evidence="1" id="KW-0560">Oxidoreductase</keyword>
<proteinExistence type="predicted"/>
<dbReference type="GO" id="GO:0005829">
    <property type="term" value="C:cytosol"/>
    <property type="evidence" value="ECO:0007669"/>
    <property type="project" value="TreeGrafter"/>
</dbReference>
<evidence type="ECO:0000259" key="2">
    <source>
        <dbReference type="Pfam" id="PF00248"/>
    </source>
</evidence>
<dbReference type="EMBL" id="LT840185">
    <property type="protein sequence ID" value="SMF68915.1"/>
    <property type="molecule type" value="Genomic_DNA"/>
</dbReference>
<dbReference type="InterPro" id="IPR050523">
    <property type="entry name" value="AKR_Detox_Biosynth"/>
</dbReference>
<dbReference type="InterPro" id="IPR023210">
    <property type="entry name" value="NADP_OxRdtase_dom"/>
</dbReference>
<name>A0A1X7GFD2_9SPHN</name>
<dbReference type="Proteomes" id="UP000192934">
    <property type="component" value="Chromosome I"/>
</dbReference>
<dbReference type="GO" id="GO:0016491">
    <property type="term" value="F:oxidoreductase activity"/>
    <property type="evidence" value="ECO:0007669"/>
    <property type="project" value="UniProtKB-KW"/>
</dbReference>
<dbReference type="InterPro" id="IPR020471">
    <property type="entry name" value="AKR"/>
</dbReference>
<dbReference type="OrthoDB" id="7181835at2"/>
<gene>
    <name evidence="3" type="ORF">SAMN06295910_1667</name>
</gene>
<evidence type="ECO:0000313" key="3">
    <source>
        <dbReference type="EMBL" id="SMF68915.1"/>
    </source>
</evidence>
<reference evidence="4" key="1">
    <citation type="submission" date="2017-04" db="EMBL/GenBank/DDBJ databases">
        <authorList>
            <person name="Varghese N."/>
            <person name="Submissions S."/>
        </authorList>
    </citation>
    <scope>NUCLEOTIDE SEQUENCE [LARGE SCALE GENOMIC DNA]</scope>
    <source>
        <strain evidence="4">Dd16</strain>
    </source>
</reference>
<dbReference type="Gene3D" id="3.20.20.100">
    <property type="entry name" value="NADP-dependent oxidoreductase domain"/>
    <property type="match status" value="1"/>
</dbReference>
<feature type="domain" description="NADP-dependent oxidoreductase" evidence="2">
    <location>
        <begin position="16"/>
        <end position="315"/>
    </location>
</feature>